<reference evidence="1 2" key="1">
    <citation type="submission" date="2016-08" db="EMBL/GenBank/DDBJ databases">
        <authorList>
            <person name="Seilhamer J.J."/>
        </authorList>
    </citation>
    <scope>NUCLEOTIDE SEQUENCE [LARGE SCALE GENOMIC DNA]</scope>
    <source>
        <strain evidence="1 2">CFBP4644</strain>
    </source>
</reference>
<gene>
    <name evidence="1" type="ORF">XmelCFBP4644_07975</name>
</gene>
<sequence>MSAPMRPALSRLWLSEPDGGLSLQLSACVDGNEQALVTVSADPQDDTLWVTLPSGDAVVQVPLATLRQLLEVASEEVHSANWFARQASD</sequence>
<proteinExistence type="predicted"/>
<dbReference type="EMBL" id="MDEH01000003">
    <property type="protein sequence ID" value="PPU73444.1"/>
    <property type="molecule type" value="Genomic_DNA"/>
</dbReference>
<comment type="caution">
    <text evidence="1">The sequence shown here is derived from an EMBL/GenBank/DDBJ whole genome shotgun (WGS) entry which is preliminary data.</text>
</comment>
<organism evidence="1 2">
    <name type="scientific">Xanthomonas melonis</name>
    <dbReference type="NCBI Taxonomy" id="56456"/>
    <lineage>
        <taxon>Bacteria</taxon>
        <taxon>Pseudomonadati</taxon>
        <taxon>Pseudomonadota</taxon>
        <taxon>Gammaproteobacteria</taxon>
        <taxon>Lysobacterales</taxon>
        <taxon>Lysobacteraceae</taxon>
        <taxon>Xanthomonas</taxon>
    </lineage>
</organism>
<accession>A0A2S7DI75</accession>
<dbReference type="OrthoDB" id="5999071at2"/>
<dbReference type="Proteomes" id="UP000239865">
    <property type="component" value="Unassembled WGS sequence"/>
</dbReference>
<evidence type="ECO:0000313" key="1">
    <source>
        <dbReference type="EMBL" id="PPU73444.1"/>
    </source>
</evidence>
<evidence type="ECO:0000313" key="2">
    <source>
        <dbReference type="Proteomes" id="UP000239865"/>
    </source>
</evidence>
<dbReference type="AlphaFoldDB" id="A0A2S7DI75"/>
<protein>
    <submittedName>
        <fullName evidence="1">Uncharacterized protein</fullName>
    </submittedName>
</protein>
<dbReference type="RefSeq" id="WP_104586696.1">
    <property type="nucleotide sequence ID" value="NZ_JAJGQH010000006.1"/>
</dbReference>
<name>A0A2S7DI75_9XANT</name>